<sequence>MALEVNRPRFARKPDLGRHSDSVYALRTRSDPIFAVELVATLFLHKSTFFSVLTRFAEMWIDYEGISFFRPQDALYPVPTDRKYGVKPRASQKMNNNETMYGRGAKQMLPNLFEQHQGENKALFLSVDNVNLPRPQLPPSHPVERACRWLVAGESDDRDVLDDYKKVDGDSDLLNDLHDVLEDCGAFKEDLQSKKHAPAQSSRTHRGPNTFDRVVPLADVAHVTAEGLVCRKTIVFPPDDGKLFLCRSRDCTLCNPRPGGADGTLSISKDAAVVTTPGYLPTLSL</sequence>
<gene>
    <name evidence="1" type="ORF">LTR37_019964</name>
</gene>
<keyword evidence="2" id="KW-1185">Reference proteome</keyword>
<organism evidence="1 2">
    <name type="scientific">Vermiconidia calcicola</name>
    <dbReference type="NCBI Taxonomy" id="1690605"/>
    <lineage>
        <taxon>Eukaryota</taxon>
        <taxon>Fungi</taxon>
        <taxon>Dikarya</taxon>
        <taxon>Ascomycota</taxon>
        <taxon>Pezizomycotina</taxon>
        <taxon>Dothideomycetes</taxon>
        <taxon>Dothideomycetidae</taxon>
        <taxon>Mycosphaerellales</taxon>
        <taxon>Extremaceae</taxon>
        <taxon>Vermiconidia</taxon>
    </lineage>
</organism>
<proteinExistence type="predicted"/>
<evidence type="ECO:0000313" key="1">
    <source>
        <dbReference type="EMBL" id="KAK3686281.1"/>
    </source>
</evidence>
<protein>
    <submittedName>
        <fullName evidence="1">Uncharacterized protein</fullName>
    </submittedName>
</protein>
<name>A0ACC3MCR8_9PEZI</name>
<accession>A0ACC3MCR8</accession>
<reference evidence="1" key="1">
    <citation type="submission" date="2023-07" db="EMBL/GenBank/DDBJ databases">
        <title>Black Yeasts Isolated from many extreme environments.</title>
        <authorList>
            <person name="Coleine C."/>
            <person name="Stajich J.E."/>
            <person name="Selbmann L."/>
        </authorList>
    </citation>
    <scope>NUCLEOTIDE SEQUENCE</scope>
    <source>
        <strain evidence="1">CCFEE 5714</strain>
    </source>
</reference>
<dbReference type="Proteomes" id="UP001281147">
    <property type="component" value="Unassembled WGS sequence"/>
</dbReference>
<evidence type="ECO:0000313" key="2">
    <source>
        <dbReference type="Proteomes" id="UP001281147"/>
    </source>
</evidence>
<comment type="caution">
    <text evidence="1">The sequence shown here is derived from an EMBL/GenBank/DDBJ whole genome shotgun (WGS) entry which is preliminary data.</text>
</comment>
<dbReference type="EMBL" id="JAUTXU010000327">
    <property type="protein sequence ID" value="KAK3686281.1"/>
    <property type="molecule type" value="Genomic_DNA"/>
</dbReference>